<dbReference type="AlphaFoldDB" id="A0A6A3HWF2"/>
<feature type="region of interest" description="Disordered" evidence="1">
    <location>
        <begin position="115"/>
        <end position="140"/>
    </location>
</feature>
<evidence type="ECO:0000313" key="4">
    <source>
        <dbReference type="Proteomes" id="UP000429607"/>
    </source>
</evidence>
<evidence type="ECO:0000256" key="1">
    <source>
        <dbReference type="SAM" id="MobiDB-lite"/>
    </source>
</evidence>
<reference evidence="3 4" key="1">
    <citation type="submission" date="2018-09" db="EMBL/GenBank/DDBJ databases">
        <title>Genomic investigation of the strawberry pathogen Phytophthora fragariae indicates pathogenicity is determined by transcriptional variation in three key races.</title>
        <authorList>
            <person name="Adams T.M."/>
            <person name="Armitage A.D."/>
            <person name="Sobczyk M.K."/>
            <person name="Bates H.J."/>
            <person name="Dunwell J.M."/>
            <person name="Nellist C.F."/>
            <person name="Harrison R.J."/>
        </authorList>
    </citation>
    <scope>NUCLEOTIDE SEQUENCE [LARGE SCALE GENOMIC DNA]</scope>
    <source>
        <strain evidence="3 4">SCRP249</strain>
    </source>
</reference>
<feature type="compositionally biased region" description="Basic residues" evidence="1">
    <location>
        <begin position="131"/>
        <end position="140"/>
    </location>
</feature>
<dbReference type="Pfam" id="PF13456">
    <property type="entry name" value="RVT_3"/>
    <property type="match status" value="1"/>
</dbReference>
<accession>A0A6A3HWF2</accession>
<name>A0A6A3HWF2_9STRA</name>
<organism evidence="3 4">
    <name type="scientific">Phytophthora rubi</name>
    <dbReference type="NCBI Taxonomy" id="129364"/>
    <lineage>
        <taxon>Eukaryota</taxon>
        <taxon>Sar</taxon>
        <taxon>Stramenopiles</taxon>
        <taxon>Oomycota</taxon>
        <taxon>Peronosporomycetes</taxon>
        <taxon>Peronosporales</taxon>
        <taxon>Peronosporaceae</taxon>
        <taxon>Phytophthora</taxon>
    </lineage>
</organism>
<feature type="domain" description="RNase H type-1" evidence="2">
    <location>
        <begin position="3"/>
        <end position="69"/>
    </location>
</feature>
<dbReference type="Proteomes" id="UP000429607">
    <property type="component" value="Unassembled WGS sequence"/>
</dbReference>
<dbReference type="Gene3D" id="3.30.420.10">
    <property type="entry name" value="Ribonuclease H-like superfamily/Ribonuclease H"/>
    <property type="match status" value="1"/>
</dbReference>
<gene>
    <name evidence="3" type="ORF">PR001_g26652</name>
</gene>
<dbReference type="GO" id="GO:0003676">
    <property type="term" value="F:nucleic acid binding"/>
    <property type="evidence" value="ECO:0007669"/>
    <property type="project" value="InterPro"/>
</dbReference>
<protein>
    <recommendedName>
        <fullName evidence="2">RNase H type-1 domain-containing protein</fullName>
    </recommendedName>
</protein>
<dbReference type="InterPro" id="IPR002156">
    <property type="entry name" value="RNaseH_domain"/>
</dbReference>
<proteinExistence type="predicted"/>
<evidence type="ECO:0000259" key="2">
    <source>
        <dbReference type="Pfam" id="PF13456"/>
    </source>
</evidence>
<dbReference type="EMBL" id="QXFV01004015">
    <property type="protein sequence ID" value="KAE8972293.1"/>
    <property type="molecule type" value="Genomic_DNA"/>
</dbReference>
<dbReference type="GO" id="GO:0004523">
    <property type="term" value="F:RNA-DNA hybrid ribonuclease activity"/>
    <property type="evidence" value="ECO:0007669"/>
    <property type="project" value="InterPro"/>
</dbReference>
<sequence>MRRGQEPIHVVGDNVQVIEQHRRRKTPTAPHLKPIHWRCRRMTTRMMIQGWHHQSRDTNLMANQLANMAIDGGSSRQARLEGDTTVRQHWEHVTRYMEADLAPWIVNMENTAQEDAVAASQSGRRQEMGRRKPGPGRRGS</sequence>
<dbReference type="InterPro" id="IPR036397">
    <property type="entry name" value="RNaseH_sf"/>
</dbReference>
<comment type="caution">
    <text evidence="3">The sequence shown here is derived from an EMBL/GenBank/DDBJ whole genome shotgun (WGS) entry which is preliminary data.</text>
</comment>
<evidence type="ECO:0000313" key="3">
    <source>
        <dbReference type="EMBL" id="KAE8972293.1"/>
    </source>
</evidence>